<evidence type="ECO:0000256" key="1">
    <source>
        <dbReference type="SAM" id="MobiDB-lite"/>
    </source>
</evidence>
<dbReference type="EMBL" id="OU963898">
    <property type="protein sequence ID" value="CAH0406214.1"/>
    <property type="molecule type" value="Genomic_DNA"/>
</dbReference>
<reference evidence="2" key="1">
    <citation type="submission" date="2021-12" db="EMBL/GenBank/DDBJ databases">
        <authorList>
            <person name="King R."/>
        </authorList>
    </citation>
    <scope>NUCLEOTIDE SEQUENCE</scope>
</reference>
<name>A0ABN8BBL0_CHISP</name>
<proteinExistence type="predicted"/>
<sequence>MSVAERNAVSDEKKAALFEDSTDSDNDTERKRLLRRISTSKCVGRLVRIVFMFGLAWACQTGQLST</sequence>
<keyword evidence="3" id="KW-1185">Reference proteome</keyword>
<feature type="region of interest" description="Disordered" evidence="1">
    <location>
        <begin position="1"/>
        <end position="29"/>
    </location>
</feature>
<evidence type="ECO:0000313" key="2">
    <source>
        <dbReference type="EMBL" id="CAH0406214.1"/>
    </source>
</evidence>
<dbReference type="Proteomes" id="UP001153292">
    <property type="component" value="Chromosome 5"/>
</dbReference>
<feature type="compositionally biased region" description="Basic and acidic residues" evidence="1">
    <location>
        <begin position="8"/>
        <end position="17"/>
    </location>
</feature>
<gene>
    <name evidence="2" type="ORF">CHILSU_LOCUS9588</name>
</gene>
<protein>
    <submittedName>
        <fullName evidence="2">Uncharacterized protein</fullName>
    </submittedName>
</protein>
<accession>A0ABN8BBL0</accession>
<organism evidence="2 3">
    <name type="scientific">Chilo suppressalis</name>
    <name type="common">Asiatic rice borer moth</name>
    <dbReference type="NCBI Taxonomy" id="168631"/>
    <lineage>
        <taxon>Eukaryota</taxon>
        <taxon>Metazoa</taxon>
        <taxon>Ecdysozoa</taxon>
        <taxon>Arthropoda</taxon>
        <taxon>Hexapoda</taxon>
        <taxon>Insecta</taxon>
        <taxon>Pterygota</taxon>
        <taxon>Neoptera</taxon>
        <taxon>Endopterygota</taxon>
        <taxon>Lepidoptera</taxon>
        <taxon>Glossata</taxon>
        <taxon>Ditrysia</taxon>
        <taxon>Pyraloidea</taxon>
        <taxon>Crambidae</taxon>
        <taxon>Crambinae</taxon>
        <taxon>Chilo</taxon>
    </lineage>
</organism>
<evidence type="ECO:0000313" key="3">
    <source>
        <dbReference type="Proteomes" id="UP001153292"/>
    </source>
</evidence>